<dbReference type="PANTHER" id="PTHR44085">
    <property type="entry name" value="SEPIAPTERIN REDUCTASE"/>
    <property type="match status" value="1"/>
</dbReference>
<dbReference type="Gene3D" id="3.40.50.720">
    <property type="entry name" value="NAD(P)-binding Rossmann-like Domain"/>
    <property type="match status" value="1"/>
</dbReference>
<keyword evidence="3" id="KW-0521">NADP</keyword>
<sequence length="286" mass="30491">MSTSNDDAAPPVSRAHVFIVTGANRGLGRSIVRLIAERAGSSGESRHVILVGRDRRGLEAVGAEAESSHTRTYVVAGIELGDVAGETTGRIMDKLDSVLQTLTADKVFLTLVQNAGTISDLSKTVDQYTEDEVAGYTAVNFVSFAALTARFLSYAKGAGPRVERIAVANISSLLAIVPFANWGLYAAVKAARDQLLKVVAAENAADPRVRTLNYAPGPLDNDMQAEVRASIGDGEQRKAYSDMHTQKKLVNTDVTAGILCKLLDDWTFESGAHIDVYDIMGQPPAA</sequence>
<comment type="subcellular location">
    <subcellularLocation>
        <location evidence="1">Cytoplasm</location>
    </subcellularLocation>
</comment>
<dbReference type="SUPFAM" id="SSF51735">
    <property type="entry name" value="NAD(P)-binding Rossmann-fold domains"/>
    <property type="match status" value="1"/>
</dbReference>
<evidence type="ECO:0000256" key="1">
    <source>
        <dbReference type="ARBA" id="ARBA00004496"/>
    </source>
</evidence>
<dbReference type="Pfam" id="PF00106">
    <property type="entry name" value="adh_short"/>
    <property type="match status" value="1"/>
</dbReference>
<dbReference type="GO" id="GO:0005737">
    <property type="term" value="C:cytoplasm"/>
    <property type="evidence" value="ECO:0007669"/>
    <property type="project" value="UniProtKB-SubCell"/>
</dbReference>
<evidence type="ECO:0000256" key="4">
    <source>
        <dbReference type="ARBA" id="ARBA00023002"/>
    </source>
</evidence>
<name>A0A9W8EK40_9FUNG</name>
<evidence type="ECO:0000313" key="6">
    <source>
        <dbReference type="Proteomes" id="UP001150907"/>
    </source>
</evidence>
<dbReference type="InterPro" id="IPR051721">
    <property type="entry name" value="Biopterin_syn/organic_redct"/>
</dbReference>
<keyword evidence="6" id="KW-1185">Reference proteome</keyword>
<gene>
    <name evidence="5" type="ORF">H4R26_001836</name>
</gene>
<protein>
    <recommendedName>
        <fullName evidence="7">Sepiapterin reductase</fullName>
    </recommendedName>
</protein>
<keyword evidence="4" id="KW-0560">Oxidoreductase</keyword>
<dbReference type="EMBL" id="JANBQF010000091">
    <property type="protein sequence ID" value="KAJ2005648.1"/>
    <property type="molecule type" value="Genomic_DNA"/>
</dbReference>
<evidence type="ECO:0000256" key="3">
    <source>
        <dbReference type="ARBA" id="ARBA00022857"/>
    </source>
</evidence>
<dbReference type="PRINTS" id="PR00081">
    <property type="entry name" value="GDHRDH"/>
</dbReference>
<dbReference type="OrthoDB" id="153074at2759"/>
<dbReference type="Proteomes" id="UP001150907">
    <property type="component" value="Unassembled WGS sequence"/>
</dbReference>
<dbReference type="InterPro" id="IPR002347">
    <property type="entry name" value="SDR_fam"/>
</dbReference>
<comment type="caution">
    <text evidence="5">The sequence shown here is derived from an EMBL/GenBank/DDBJ whole genome shotgun (WGS) entry which is preliminary data.</text>
</comment>
<evidence type="ECO:0008006" key="7">
    <source>
        <dbReference type="Google" id="ProtNLM"/>
    </source>
</evidence>
<accession>A0A9W8EK40</accession>
<keyword evidence="2" id="KW-0963">Cytoplasm</keyword>
<dbReference type="AlphaFoldDB" id="A0A9W8EK40"/>
<dbReference type="PANTHER" id="PTHR44085:SF2">
    <property type="entry name" value="SEPIAPTERIN REDUCTASE"/>
    <property type="match status" value="1"/>
</dbReference>
<evidence type="ECO:0000313" key="5">
    <source>
        <dbReference type="EMBL" id="KAJ2005648.1"/>
    </source>
</evidence>
<dbReference type="InterPro" id="IPR036291">
    <property type="entry name" value="NAD(P)-bd_dom_sf"/>
</dbReference>
<proteinExistence type="predicted"/>
<dbReference type="GO" id="GO:0006729">
    <property type="term" value="P:tetrahydrobiopterin biosynthetic process"/>
    <property type="evidence" value="ECO:0007669"/>
    <property type="project" value="TreeGrafter"/>
</dbReference>
<dbReference type="GO" id="GO:0004757">
    <property type="term" value="F:sepiapterin reductase (NADP+) activity"/>
    <property type="evidence" value="ECO:0007669"/>
    <property type="project" value="TreeGrafter"/>
</dbReference>
<evidence type="ECO:0000256" key="2">
    <source>
        <dbReference type="ARBA" id="ARBA00022490"/>
    </source>
</evidence>
<organism evidence="5 6">
    <name type="scientific">Coemansia thaxteri</name>
    <dbReference type="NCBI Taxonomy" id="2663907"/>
    <lineage>
        <taxon>Eukaryota</taxon>
        <taxon>Fungi</taxon>
        <taxon>Fungi incertae sedis</taxon>
        <taxon>Zoopagomycota</taxon>
        <taxon>Kickxellomycotina</taxon>
        <taxon>Kickxellomycetes</taxon>
        <taxon>Kickxellales</taxon>
        <taxon>Kickxellaceae</taxon>
        <taxon>Coemansia</taxon>
    </lineage>
</organism>
<reference evidence="5" key="1">
    <citation type="submission" date="2022-07" db="EMBL/GenBank/DDBJ databases">
        <title>Phylogenomic reconstructions and comparative analyses of Kickxellomycotina fungi.</title>
        <authorList>
            <person name="Reynolds N.K."/>
            <person name="Stajich J.E."/>
            <person name="Barry K."/>
            <person name="Grigoriev I.V."/>
            <person name="Crous P."/>
            <person name="Smith M.E."/>
        </authorList>
    </citation>
    <scope>NUCLEOTIDE SEQUENCE</scope>
    <source>
        <strain evidence="5">IMI 214461</strain>
    </source>
</reference>